<dbReference type="RefSeq" id="XP_012209193.1">
    <property type="nucleotide sequence ID" value="XM_012353803.1"/>
</dbReference>
<sequence length="150" mass="16576">MDPMLASAIGGMPPMAQIPQMSSMIREYANKLNKTAVEAKAKALKSSIAIPALAKKPPQRLAREQQLFLLHSAHEKARVGAWDVSQAAFHDANVRMDNVNESLTYSSENIQEAIHVMKNVSRHFRELGTNMSDDLCFYKTSDKASNSSEA</sequence>
<dbReference type="EMBL" id="KK583324">
    <property type="protein sequence ID" value="KDO20090.1"/>
    <property type="molecule type" value="Genomic_DNA"/>
</dbReference>
<dbReference type="GeneID" id="24136423"/>
<evidence type="ECO:0000313" key="2">
    <source>
        <dbReference type="Proteomes" id="UP000030745"/>
    </source>
</evidence>
<name>A0A067BTD9_SAPPC</name>
<reference evidence="1 2" key="1">
    <citation type="journal article" date="2013" name="PLoS Genet.">
        <title>Distinctive expansion of potential virulence genes in the genome of the oomycete fish pathogen Saprolegnia parasitica.</title>
        <authorList>
            <person name="Jiang R.H."/>
            <person name="de Bruijn I."/>
            <person name="Haas B.J."/>
            <person name="Belmonte R."/>
            <person name="Lobach L."/>
            <person name="Christie J."/>
            <person name="van den Ackerveken G."/>
            <person name="Bottin A."/>
            <person name="Bulone V."/>
            <person name="Diaz-Moreno S.M."/>
            <person name="Dumas B."/>
            <person name="Fan L."/>
            <person name="Gaulin E."/>
            <person name="Govers F."/>
            <person name="Grenville-Briggs L.J."/>
            <person name="Horner N.R."/>
            <person name="Levin J.Z."/>
            <person name="Mammella M."/>
            <person name="Meijer H.J."/>
            <person name="Morris P."/>
            <person name="Nusbaum C."/>
            <person name="Oome S."/>
            <person name="Phillips A.J."/>
            <person name="van Rooyen D."/>
            <person name="Rzeszutek E."/>
            <person name="Saraiva M."/>
            <person name="Secombes C.J."/>
            <person name="Seidl M.F."/>
            <person name="Snel B."/>
            <person name="Stassen J.H."/>
            <person name="Sykes S."/>
            <person name="Tripathy S."/>
            <person name="van den Berg H."/>
            <person name="Vega-Arreguin J.C."/>
            <person name="Wawra S."/>
            <person name="Young S.K."/>
            <person name="Zeng Q."/>
            <person name="Dieguez-Uribeondo J."/>
            <person name="Russ C."/>
            <person name="Tyler B.M."/>
            <person name="van West P."/>
        </authorList>
    </citation>
    <scope>NUCLEOTIDE SEQUENCE [LARGE SCALE GENOMIC DNA]</scope>
    <source>
        <strain evidence="1 2">CBS 223.65</strain>
    </source>
</reference>
<organism evidence="1 2">
    <name type="scientific">Saprolegnia parasitica (strain CBS 223.65)</name>
    <dbReference type="NCBI Taxonomy" id="695850"/>
    <lineage>
        <taxon>Eukaryota</taxon>
        <taxon>Sar</taxon>
        <taxon>Stramenopiles</taxon>
        <taxon>Oomycota</taxon>
        <taxon>Saprolegniomycetes</taxon>
        <taxon>Saprolegniales</taxon>
        <taxon>Saprolegniaceae</taxon>
        <taxon>Saprolegnia</taxon>
    </lineage>
</organism>
<accession>A0A067BTD9</accession>
<evidence type="ECO:0008006" key="3">
    <source>
        <dbReference type="Google" id="ProtNLM"/>
    </source>
</evidence>
<dbReference type="KEGG" id="spar:SPRG_14629"/>
<dbReference type="OrthoDB" id="72597at2759"/>
<dbReference type="Proteomes" id="UP000030745">
    <property type="component" value="Unassembled WGS sequence"/>
</dbReference>
<keyword evidence="2" id="KW-1185">Reference proteome</keyword>
<dbReference type="AlphaFoldDB" id="A0A067BTD9"/>
<evidence type="ECO:0000313" key="1">
    <source>
        <dbReference type="EMBL" id="KDO20090.1"/>
    </source>
</evidence>
<dbReference type="VEuPathDB" id="FungiDB:SPRG_14629"/>
<proteinExistence type="predicted"/>
<gene>
    <name evidence="1" type="ORF">SPRG_14629</name>
</gene>
<protein>
    <recommendedName>
        <fullName evidence="3">BLOC-1-related complex subunit 7</fullName>
    </recommendedName>
</protein>
<dbReference type="OMA" id="MIREYAN"/>